<comment type="caution">
    <text evidence="2">The sequence shown here is derived from an EMBL/GenBank/DDBJ whole genome shotgun (WGS) entry which is preliminary data.</text>
</comment>
<protein>
    <submittedName>
        <fullName evidence="2">Uncharacterized protein</fullName>
    </submittedName>
</protein>
<name>A0ABU9K8U2_9BACI</name>
<evidence type="ECO:0000256" key="1">
    <source>
        <dbReference type="SAM" id="MobiDB-lite"/>
    </source>
</evidence>
<evidence type="ECO:0000313" key="3">
    <source>
        <dbReference type="Proteomes" id="UP001389717"/>
    </source>
</evidence>
<dbReference type="Proteomes" id="UP001389717">
    <property type="component" value="Unassembled WGS sequence"/>
</dbReference>
<reference evidence="2 3" key="1">
    <citation type="submission" date="2024-04" db="EMBL/GenBank/DDBJ databases">
        <title>Bacillus oryzaecorticis sp. nov., a moderately halophilic bacterium isolated from rice husks.</title>
        <authorList>
            <person name="Zhu H.-S."/>
        </authorList>
    </citation>
    <scope>NUCLEOTIDE SEQUENCE [LARGE SCALE GENOMIC DNA]</scope>
    <source>
        <strain evidence="2 3">ZC255</strain>
    </source>
</reference>
<accession>A0ABU9K8U2</accession>
<sequence length="51" mass="5655">MKEKEQMSTTQANMEMNERFYGKDEPKQDSGAPTYLQGGGTPAIKITGDDE</sequence>
<gene>
    <name evidence="2" type="ORF">AAEO50_09455</name>
</gene>
<organism evidence="2 3">
    <name type="scientific">Rossellomorea oryzaecorticis</name>
    <dbReference type="NCBI Taxonomy" id="1396505"/>
    <lineage>
        <taxon>Bacteria</taxon>
        <taxon>Bacillati</taxon>
        <taxon>Bacillota</taxon>
        <taxon>Bacilli</taxon>
        <taxon>Bacillales</taxon>
        <taxon>Bacillaceae</taxon>
        <taxon>Rossellomorea</taxon>
    </lineage>
</organism>
<keyword evidence="3" id="KW-1185">Reference proteome</keyword>
<evidence type="ECO:0000313" key="2">
    <source>
        <dbReference type="EMBL" id="MEL3972506.1"/>
    </source>
</evidence>
<dbReference type="EMBL" id="JBBYAF010000015">
    <property type="protein sequence ID" value="MEL3972506.1"/>
    <property type="molecule type" value="Genomic_DNA"/>
</dbReference>
<proteinExistence type="predicted"/>
<dbReference type="RefSeq" id="WP_341982854.1">
    <property type="nucleotide sequence ID" value="NZ_JBBYAF010000015.1"/>
</dbReference>
<feature type="region of interest" description="Disordered" evidence="1">
    <location>
        <begin position="20"/>
        <end position="51"/>
    </location>
</feature>